<feature type="transmembrane region" description="Helical" evidence="1">
    <location>
        <begin position="121"/>
        <end position="140"/>
    </location>
</feature>
<sequence>MSPNDRGAIVALFGSVVIGSVGVVVYDGVVGGVGSSVVGFMVGVLFDSRLGRIPSIFCAGTGRRLWGWSGRRRKVVVPGGRLVRVAAALMAPQARRRWLEDVEITLHDFAPEQHRALLRDFLVHAPAVIVVGWAAWAGRLPYALAGIRRRPAGPRR</sequence>
<organism evidence="2 3">
    <name type="scientific">Actinomadura spongiicola</name>
    <dbReference type="NCBI Taxonomy" id="2303421"/>
    <lineage>
        <taxon>Bacteria</taxon>
        <taxon>Bacillati</taxon>
        <taxon>Actinomycetota</taxon>
        <taxon>Actinomycetes</taxon>
        <taxon>Streptosporangiales</taxon>
        <taxon>Thermomonosporaceae</taxon>
        <taxon>Actinomadura</taxon>
    </lineage>
</organism>
<evidence type="ECO:0000313" key="2">
    <source>
        <dbReference type="EMBL" id="RFS82161.1"/>
    </source>
</evidence>
<evidence type="ECO:0000256" key="1">
    <source>
        <dbReference type="SAM" id="Phobius"/>
    </source>
</evidence>
<keyword evidence="1" id="KW-0812">Transmembrane</keyword>
<dbReference type="EMBL" id="QVNQ01000010">
    <property type="protein sequence ID" value="RFS82161.1"/>
    <property type="molecule type" value="Genomic_DNA"/>
</dbReference>
<evidence type="ECO:0000313" key="3">
    <source>
        <dbReference type="Proteomes" id="UP000262882"/>
    </source>
</evidence>
<feature type="transmembrane region" description="Helical" evidence="1">
    <location>
        <begin position="7"/>
        <end position="26"/>
    </location>
</feature>
<keyword evidence="1" id="KW-0472">Membrane</keyword>
<dbReference type="RefSeq" id="WP_117403291.1">
    <property type="nucleotide sequence ID" value="NZ_QVNQ01000010.1"/>
</dbReference>
<comment type="caution">
    <text evidence="2">The sequence shown here is derived from an EMBL/GenBank/DDBJ whole genome shotgun (WGS) entry which is preliminary data.</text>
</comment>
<keyword evidence="1" id="KW-1133">Transmembrane helix</keyword>
<accession>A0A372G9X5</accession>
<name>A0A372G9X5_9ACTN</name>
<dbReference type="AlphaFoldDB" id="A0A372G9X5"/>
<reference evidence="2 3" key="1">
    <citation type="submission" date="2018-08" db="EMBL/GenBank/DDBJ databases">
        <title>Actinomadura spongicola sp. nov., isolated from marine sponge Leucetta chagosensis.</title>
        <authorList>
            <person name="Li L."/>
            <person name="Lin H.W."/>
        </authorList>
    </citation>
    <scope>NUCLEOTIDE SEQUENCE [LARGE SCALE GENOMIC DNA]</scope>
    <source>
        <strain evidence="2 3">LHW52907</strain>
    </source>
</reference>
<protein>
    <submittedName>
        <fullName evidence="2">Uncharacterized protein</fullName>
    </submittedName>
</protein>
<gene>
    <name evidence="2" type="ORF">D0T12_28385</name>
</gene>
<keyword evidence="3" id="KW-1185">Reference proteome</keyword>
<dbReference type="Proteomes" id="UP000262882">
    <property type="component" value="Unassembled WGS sequence"/>
</dbReference>
<proteinExistence type="predicted"/>